<comment type="caution">
    <text evidence="2">The sequence shown here is derived from an EMBL/GenBank/DDBJ whole genome shotgun (WGS) entry which is preliminary data.</text>
</comment>
<sequence length="139" mass="15668">MKFGFHLFPAYKLRGLVMLAMGLAAIFILIILSLTFSIKNKPAQLELYIGENRRLFEGRTTDNMTVLDALNASSLAGEISLKYTLDPIRDEAKILSLDGYNYETNGKNLEIYLNSNKISPRKIHSIYIKPGDVILVKTE</sequence>
<evidence type="ECO:0000313" key="3">
    <source>
        <dbReference type="Proteomes" id="UP000177117"/>
    </source>
</evidence>
<dbReference type="Proteomes" id="UP000177117">
    <property type="component" value="Unassembled WGS sequence"/>
</dbReference>
<gene>
    <name evidence="2" type="ORF">A2650_00750</name>
</gene>
<reference evidence="2 3" key="1">
    <citation type="journal article" date="2016" name="Nat. Commun.">
        <title>Thousands of microbial genomes shed light on interconnected biogeochemical processes in an aquifer system.</title>
        <authorList>
            <person name="Anantharaman K."/>
            <person name="Brown C.T."/>
            <person name="Hug L.A."/>
            <person name="Sharon I."/>
            <person name="Castelle C.J."/>
            <person name="Probst A.J."/>
            <person name="Thomas B.C."/>
            <person name="Singh A."/>
            <person name="Wilkins M.J."/>
            <person name="Karaoz U."/>
            <person name="Brodie E.L."/>
            <person name="Williams K.H."/>
            <person name="Hubbard S.S."/>
            <person name="Banfield J.F."/>
        </authorList>
    </citation>
    <scope>NUCLEOTIDE SEQUENCE [LARGE SCALE GENOMIC DNA]</scope>
</reference>
<protein>
    <recommendedName>
        <fullName evidence="4">DUF4430 domain-containing protein</fullName>
    </recommendedName>
</protein>
<evidence type="ECO:0008006" key="4">
    <source>
        <dbReference type="Google" id="ProtNLM"/>
    </source>
</evidence>
<keyword evidence="1" id="KW-1133">Transmembrane helix</keyword>
<keyword evidence="1" id="KW-0472">Membrane</keyword>
<evidence type="ECO:0000313" key="2">
    <source>
        <dbReference type="EMBL" id="OGN01397.1"/>
    </source>
</evidence>
<keyword evidence="1" id="KW-0812">Transmembrane</keyword>
<accession>A0A1F8EKM0</accession>
<organism evidence="2 3">
    <name type="scientific">Candidatus Yanofskybacteria bacterium RIFCSPHIGHO2_01_FULL_41_53</name>
    <dbReference type="NCBI Taxonomy" id="1802663"/>
    <lineage>
        <taxon>Bacteria</taxon>
        <taxon>Candidatus Yanofskyibacteriota</taxon>
    </lineage>
</organism>
<dbReference type="AlphaFoldDB" id="A0A1F8EKM0"/>
<name>A0A1F8EKM0_9BACT</name>
<evidence type="ECO:0000256" key="1">
    <source>
        <dbReference type="SAM" id="Phobius"/>
    </source>
</evidence>
<feature type="transmembrane region" description="Helical" evidence="1">
    <location>
        <begin position="16"/>
        <end position="38"/>
    </location>
</feature>
<dbReference type="EMBL" id="MGJD01000006">
    <property type="protein sequence ID" value="OGN01397.1"/>
    <property type="molecule type" value="Genomic_DNA"/>
</dbReference>
<proteinExistence type="predicted"/>